<dbReference type="Gene3D" id="3.10.580.10">
    <property type="entry name" value="CBS-domain"/>
    <property type="match status" value="1"/>
</dbReference>
<dbReference type="InterPro" id="IPR000644">
    <property type="entry name" value="CBS_dom"/>
</dbReference>
<evidence type="ECO:0000313" key="14">
    <source>
        <dbReference type="Proteomes" id="UP000256599"/>
    </source>
</evidence>
<protein>
    <submittedName>
        <fullName evidence="13">HlyC/CorC family transporter</fullName>
    </submittedName>
</protein>
<gene>
    <name evidence="13" type="ORF">CQA63_02065</name>
</gene>
<evidence type="ECO:0000256" key="1">
    <source>
        <dbReference type="ARBA" id="ARBA00004651"/>
    </source>
</evidence>
<keyword evidence="4" id="KW-0677">Repeat</keyword>
<feature type="transmembrane region" description="Helical" evidence="10">
    <location>
        <begin position="102"/>
        <end position="127"/>
    </location>
</feature>
<evidence type="ECO:0000256" key="10">
    <source>
        <dbReference type="SAM" id="Phobius"/>
    </source>
</evidence>
<name>A0A3D8I6H2_9HELI</name>
<feature type="transmembrane region" description="Helical" evidence="10">
    <location>
        <begin position="62"/>
        <end position="82"/>
    </location>
</feature>
<dbReference type="Pfam" id="PF01595">
    <property type="entry name" value="CNNM"/>
    <property type="match status" value="1"/>
</dbReference>
<dbReference type="InterPro" id="IPR036318">
    <property type="entry name" value="FAD-bd_PCMH-like_sf"/>
</dbReference>
<accession>A0A3D8I6H2</accession>
<feature type="transmembrane region" description="Helical" evidence="10">
    <location>
        <begin position="6"/>
        <end position="31"/>
    </location>
</feature>
<feature type="domain" description="CNNM transmembrane" evidence="12">
    <location>
        <begin position="2"/>
        <end position="206"/>
    </location>
</feature>
<dbReference type="PROSITE" id="PS51371">
    <property type="entry name" value="CBS"/>
    <property type="match status" value="2"/>
</dbReference>
<dbReference type="RefSeq" id="WP_104700637.1">
    <property type="nucleotide sequence ID" value="NZ_FZPP01000044.1"/>
</dbReference>
<dbReference type="Pfam" id="PF00571">
    <property type="entry name" value="CBS"/>
    <property type="match status" value="2"/>
</dbReference>
<feature type="domain" description="CBS" evidence="11">
    <location>
        <begin position="289"/>
        <end position="349"/>
    </location>
</feature>
<evidence type="ECO:0000256" key="6">
    <source>
        <dbReference type="ARBA" id="ARBA00023122"/>
    </source>
</evidence>
<evidence type="ECO:0000256" key="2">
    <source>
        <dbReference type="ARBA" id="ARBA00022475"/>
    </source>
</evidence>
<keyword evidence="2" id="KW-1003">Cell membrane</keyword>
<organism evidence="13 14">
    <name type="scientific">Helicobacter marmotae</name>
    <dbReference type="NCBI Taxonomy" id="152490"/>
    <lineage>
        <taxon>Bacteria</taxon>
        <taxon>Pseudomonadati</taxon>
        <taxon>Campylobacterota</taxon>
        <taxon>Epsilonproteobacteria</taxon>
        <taxon>Campylobacterales</taxon>
        <taxon>Helicobacteraceae</taxon>
        <taxon>Helicobacter</taxon>
    </lineage>
</organism>
<dbReference type="EMBL" id="NXLR01000002">
    <property type="protein sequence ID" value="RDU60770.1"/>
    <property type="molecule type" value="Genomic_DNA"/>
</dbReference>
<evidence type="ECO:0000256" key="8">
    <source>
        <dbReference type="PROSITE-ProRule" id="PRU00703"/>
    </source>
</evidence>
<evidence type="ECO:0000256" key="9">
    <source>
        <dbReference type="PROSITE-ProRule" id="PRU01193"/>
    </source>
</evidence>
<proteinExistence type="predicted"/>
<dbReference type="InterPro" id="IPR044751">
    <property type="entry name" value="Ion_transp-like_CBS"/>
</dbReference>
<dbReference type="SMART" id="SM01091">
    <property type="entry name" value="CorC_HlyC"/>
    <property type="match status" value="1"/>
</dbReference>
<dbReference type="SUPFAM" id="SSF54631">
    <property type="entry name" value="CBS-domain pair"/>
    <property type="match status" value="1"/>
</dbReference>
<dbReference type="Pfam" id="PF03471">
    <property type="entry name" value="CorC_HlyC"/>
    <property type="match status" value="1"/>
</dbReference>
<keyword evidence="5 9" id="KW-1133">Transmembrane helix</keyword>
<keyword evidence="3 9" id="KW-0812">Transmembrane</keyword>
<dbReference type="Gene3D" id="3.30.465.10">
    <property type="match status" value="1"/>
</dbReference>
<dbReference type="GO" id="GO:0050660">
    <property type="term" value="F:flavin adenine dinucleotide binding"/>
    <property type="evidence" value="ECO:0007669"/>
    <property type="project" value="InterPro"/>
</dbReference>
<comment type="subcellular location">
    <subcellularLocation>
        <location evidence="1">Cell membrane</location>
        <topology evidence="1">Multi-pass membrane protein</topology>
    </subcellularLocation>
</comment>
<dbReference type="PROSITE" id="PS51846">
    <property type="entry name" value="CNNM"/>
    <property type="match status" value="1"/>
</dbReference>
<dbReference type="GO" id="GO:0005886">
    <property type="term" value="C:plasma membrane"/>
    <property type="evidence" value="ECO:0007669"/>
    <property type="project" value="UniProtKB-SubCell"/>
</dbReference>
<keyword evidence="7 9" id="KW-0472">Membrane</keyword>
<keyword evidence="6 8" id="KW-0129">CBS domain</keyword>
<dbReference type="InterPro" id="IPR002550">
    <property type="entry name" value="CNNM"/>
</dbReference>
<dbReference type="FunFam" id="3.10.580.10:FF:000002">
    <property type="entry name" value="Magnesium/cobalt efflux protein CorC"/>
    <property type="match status" value="1"/>
</dbReference>
<feature type="transmembrane region" description="Helical" evidence="10">
    <location>
        <begin position="148"/>
        <end position="169"/>
    </location>
</feature>
<evidence type="ECO:0000256" key="3">
    <source>
        <dbReference type="ARBA" id="ARBA00022692"/>
    </source>
</evidence>
<dbReference type="CDD" id="cd04590">
    <property type="entry name" value="CBS_pair_CorC_HlyC_assoc"/>
    <property type="match status" value="1"/>
</dbReference>
<keyword evidence="14" id="KW-1185">Reference proteome</keyword>
<evidence type="ECO:0000256" key="7">
    <source>
        <dbReference type="ARBA" id="ARBA00023136"/>
    </source>
</evidence>
<dbReference type="OrthoDB" id="9798188at2"/>
<sequence>MDPYSSVLMLLVALFLVFLNAFFVVSEFAIVKIRKSKLEELAKNNVKNASLALKITNSLDSYLSATQLGITFASLALGWVSENAFVNLITIPFNSLLESSPILAHSIASVIAFIFVTLLHVVLGELVPKSIAIAKTESVVLFIARPLYSFWLIFSPLIRLFDLLAAFSLKLIRITPARENEIAHSDEELKIIVGESLKGGYLDTIEGEIIKNAVDFSDTLAKEIMTPRKDMICLNAQDDYEKNIEIILQTNHTRYPYYQDSKDNILGMIHIRDIFESTIKGDKCNLSKLVRNIIIVPETAHISEILTTMNRQQIHTALVVDEYGGTSGLLTMEDIIEEIIGDISDEHDTKIEDIRQIDKDTYEINGKLGLENIEEIFNITFSNTNDHVTIGGYVFGLFGHLPVVNDKISDEHCEFEVLEMDGARIQKLRISAHQHKTSES</sequence>
<dbReference type="InterPro" id="IPR051676">
    <property type="entry name" value="UPF0053_domain"/>
</dbReference>
<dbReference type="AlphaFoldDB" id="A0A3D8I6H2"/>
<evidence type="ECO:0000259" key="11">
    <source>
        <dbReference type="PROSITE" id="PS51371"/>
    </source>
</evidence>
<evidence type="ECO:0000259" key="12">
    <source>
        <dbReference type="PROSITE" id="PS51846"/>
    </source>
</evidence>
<feature type="domain" description="CBS" evidence="11">
    <location>
        <begin position="225"/>
        <end position="284"/>
    </location>
</feature>
<comment type="caution">
    <text evidence="13">The sequence shown here is derived from an EMBL/GenBank/DDBJ whole genome shotgun (WGS) entry which is preliminary data.</text>
</comment>
<dbReference type="InterPro" id="IPR016169">
    <property type="entry name" value="FAD-bd_PCMH_sub2"/>
</dbReference>
<evidence type="ECO:0000313" key="13">
    <source>
        <dbReference type="EMBL" id="RDU60770.1"/>
    </source>
</evidence>
<dbReference type="Proteomes" id="UP000256599">
    <property type="component" value="Unassembled WGS sequence"/>
</dbReference>
<evidence type="ECO:0000256" key="5">
    <source>
        <dbReference type="ARBA" id="ARBA00022989"/>
    </source>
</evidence>
<dbReference type="InterPro" id="IPR005170">
    <property type="entry name" value="Transptr-assoc_dom"/>
</dbReference>
<dbReference type="SUPFAM" id="SSF56176">
    <property type="entry name" value="FAD-binding/transporter-associated domain-like"/>
    <property type="match status" value="1"/>
</dbReference>
<dbReference type="InterPro" id="IPR046342">
    <property type="entry name" value="CBS_dom_sf"/>
</dbReference>
<reference evidence="13 14" key="1">
    <citation type="submission" date="2018-04" db="EMBL/GenBank/DDBJ databases">
        <title>Novel Campyloabacter and Helicobacter Species and Strains.</title>
        <authorList>
            <person name="Mannion A.J."/>
            <person name="Shen Z."/>
            <person name="Fox J.G."/>
        </authorList>
    </citation>
    <scope>NUCLEOTIDE SEQUENCE [LARGE SCALE GENOMIC DNA]</scope>
    <source>
        <strain evidence="13 14">MIT 98-6070</strain>
    </source>
</reference>
<dbReference type="PANTHER" id="PTHR43099:SF2">
    <property type="entry name" value="UPF0053 PROTEIN YRKA"/>
    <property type="match status" value="1"/>
</dbReference>
<dbReference type="PANTHER" id="PTHR43099">
    <property type="entry name" value="UPF0053 PROTEIN YRKA"/>
    <property type="match status" value="1"/>
</dbReference>
<evidence type="ECO:0000256" key="4">
    <source>
        <dbReference type="ARBA" id="ARBA00022737"/>
    </source>
</evidence>